<feature type="region of interest" description="Disordered" evidence="1">
    <location>
        <begin position="384"/>
        <end position="607"/>
    </location>
</feature>
<dbReference type="RefSeq" id="XP_015816269.1">
    <property type="nucleotide sequence ID" value="XM_015960783.3"/>
</dbReference>
<dbReference type="OrthoDB" id="8963371at2759"/>
<feature type="compositionally biased region" description="Basic and acidic residues" evidence="1">
    <location>
        <begin position="64"/>
        <end position="76"/>
    </location>
</feature>
<feature type="compositionally biased region" description="Basic and acidic residues" evidence="1">
    <location>
        <begin position="235"/>
        <end position="261"/>
    </location>
</feature>
<feature type="compositionally biased region" description="Basic and acidic residues" evidence="1">
    <location>
        <begin position="177"/>
        <end position="188"/>
    </location>
</feature>
<name>A0A8C6PX74_NOTFU</name>
<feature type="compositionally biased region" description="Low complexity" evidence="1">
    <location>
        <begin position="469"/>
        <end position="480"/>
    </location>
</feature>
<dbReference type="KEGG" id="nfu:107386413"/>
<dbReference type="Ensembl" id="ENSNFUT00015052128.1">
    <property type="protein sequence ID" value="ENSNFUP00015049983.1"/>
    <property type="gene ID" value="ENSNFUG00015023507.1"/>
</dbReference>
<evidence type="ECO:0000256" key="1">
    <source>
        <dbReference type="SAM" id="MobiDB-lite"/>
    </source>
</evidence>
<organism evidence="2 3">
    <name type="scientific">Nothobranchius furzeri</name>
    <name type="common">Turquoise killifish</name>
    <dbReference type="NCBI Taxonomy" id="105023"/>
    <lineage>
        <taxon>Eukaryota</taxon>
        <taxon>Metazoa</taxon>
        <taxon>Chordata</taxon>
        <taxon>Craniata</taxon>
        <taxon>Vertebrata</taxon>
        <taxon>Euteleostomi</taxon>
        <taxon>Actinopterygii</taxon>
        <taxon>Neopterygii</taxon>
        <taxon>Teleostei</taxon>
        <taxon>Neoteleostei</taxon>
        <taxon>Acanthomorphata</taxon>
        <taxon>Ovalentaria</taxon>
        <taxon>Atherinomorphae</taxon>
        <taxon>Cyprinodontiformes</taxon>
        <taxon>Nothobranchiidae</taxon>
        <taxon>Nothobranchius</taxon>
    </lineage>
</organism>
<feature type="compositionally biased region" description="Low complexity" evidence="1">
    <location>
        <begin position="331"/>
        <end position="343"/>
    </location>
</feature>
<feature type="compositionally biased region" description="Basic residues" evidence="1">
    <location>
        <begin position="52"/>
        <end position="63"/>
    </location>
</feature>
<feature type="region of interest" description="Disordered" evidence="1">
    <location>
        <begin position="1"/>
        <end position="344"/>
    </location>
</feature>
<dbReference type="RefSeq" id="XP_015816268.1">
    <property type="nucleotide sequence ID" value="XM_015960782.3"/>
</dbReference>
<protein>
    <submittedName>
        <fullName evidence="2">Si:ch211-114c12.2</fullName>
    </submittedName>
</protein>
<proteinExistence type="predicted"/>
<feature type="compositionally biased region" description="Basic and acidic residues" evidence="1">
    <location>
        <begin position="210"/>
        <end position="227"/>
    </location>
</feature>
<accession>A0A8C6PX74</accession>
<dbReference type="AlphaFoldDB" id="A0A8C6PX74"/>
<dbReference type="GeneTree" id="ENSGT00410000026585"/>
<sequence>MVRTQYGPPRLKPRSYGDGRNEGRYSPSSKSRRDGQDYSSKPPPSWRDSRGRGRGRGRPPVGRRTHEMGEQREPRFNHWRSSGQDSFHSHHTKMQPHPRSPSRLNRSPQVQHRSSPHSSAHGHQSQRGPSFHGPPSGHRLSSPRHFHGHPADRRPGSRPPYQGSFRGSKRQPGFPPERSRDPHPRGRPYEQSGHGMKRWNESGSFSFSHNGEHRPSGSQRSPREMHGRGSCPERWSSEQDSRRQRGPVERQSNRPPSRERAQGVPQLPPYRSPSWKGGPSTSYNRSFQERQETGPRKRRISSISMSSSGPELPYGNSKYPRRERPQLMSLPRPFGGPPFSFRGKSYLMRSRPFRAESLMRLRMPPAGRPRPRLGDGAIRGYASSVFAMRKRRFQPRPVPLKDTEPRKPKPETSPSREEDRASKSSVESDTGKEQVESRRSLNKHRSSPIEKRDLVVLSHWPPGPRSSTKDSTPPKGSSPKSKTDRSSDGESSSNRRLSTESRSPEDRRHYLDKRVFRPPNVAHDSRSPRPFRRPPPMQRQRFPGGPRNSGPTPPGPVRRPLMETFVPRPFPNQRPAFRKSYCIVSKYRNMRVMRQRPPYSRGPNQQR</sequence>
<feature type="compositionally biased region" description="Basic and acidic residues" evidence="1">
    <location>
        <begin position="399"/>
        <end position="422"/>
    </location>
</feature>
<keyword evidence="3" id="KW-1185">Reference proteome</keyword>
<evidence type="ECO:0000313" key="3">
    <source>
        <dbReference type="Proteomes" id="UP000694548"/>
    </source>
</evidence>
<reference evidence="2" key="1">
    <citation type="submission" date="2014-08" db="EMBL/GenBank/DDBJ databases">
        <authorList>
            <person name="Senf B."/>
            <person name="Petzold A."/>
            <person name="Downie B.R."/>
            <person name="Koch P."/>
            <person name="Platzer M."/>
        </authorList>
    </citation>
    <scope>NUCLEOTIDE SEQUENCE [LARGE SCALE GENOMIC DNA]</scope>
    <source>
        <strain evidence="2">GRZ</strain>
    </source>
</reference>
<dbReference type="OMA" id="RPYEHSG"/>
<feature type="region of interest" description="Disordered" evidence="1">
    <location>
        <begin position="359"/>
        <end position="378"/>
    </location>
</feature>
<reference evidence="2" key="2">
    <citation type="submission" date="2025-08" db="UniProtKB">
        <authorList>
            <consortium name="Ensembl"/>
        </authorList>
    </citation>
    <scope>IDENTIFICATION</scope>
</reference>
<dbReference type="GeneID" id="107386413"/>
<dbReference type="Proteomes" id="UP000694548">
    <property type="component" value="Chromosome sgr11"/>
</dbReference>
<reference evidence="2" key="3">
    <citation type="submission" date="2025-09" db="UniProtKB">
        <authorList>
            <consortium name="Ensembl"/>
        </authorList>
    </citation>
    <scope>IDENTIFICATION</scope>
</reference>
<feature type="compositionally biased region" description="Polar residues" evidence="1">
    <location>
        <begin position="102"/>
        <end position="128"/>
    </location>
</feature>
<feature type="compositionally biased region" description="Basic and acidic residues" evidence="1">
    <location>
        <begin position="429"/>
        <end position="439"/>
    </location>
</feature>
<gene>
    <name evidence="2" type="primary">si:ch211-114c12.2</name>
</gene>
<evidence type="ECO:0000313" key="2">
    <source>
        <dbReference type="Ensembl" id="ENSNFUP00015049983.1"/>
    </source>
</evidence>
<feature type="compositionally biased region" description="Basic and acidic residues" evidence="1">
    <location>
        <begin position="497"/>
        <end position="515"/>
    </location>
</feature>